<dbReference type="Gene3D" id="3.40.50.10790">
    <property type="entry name" value="S-adenosyl-l-methionine hydroxide adenosyltransferase, N-terminal"/>
    <property type="match status" value="1"/>
</dbReference>
<feature type="binding site" evidence="3">
    <location>
        <begin position="70"/>
        <end position="72"/>
    </location>
    <ligand>
        <name>substrate</name>
    </ligand>
</feature>
<feature type="domain" description="S-adenosyl-l-methionine hydroxide adenosyltransferase N-terminal" evidence="4">
    <location>
        <begin position="6"/>
        <end position="152"/>
    </location>
</feature>
<comment type="similarity">
    <text evidence="2">Belongs to the SAM hydrolase / SAM-dependent halogenase family.</text>
</comment>
<evidence type="ECO:0000256" key="1">
    <source>
        <dbReference type="ARBA" id="ARBA00022691"/>
    </source>
</evidence>
<keyword evidence="1" id="KW-0949">S-adenosyl-L-methionine</keyword>
<feature type="binding site" evidence="3">
    <location>
        <begin position="128"/>
        <end position="131"/>
    </location>
    <ligand>
        <name>substrate</name>
    </ligand>
</feature>
<evidence type="ECO:0000313" key="6">
    <source>
        <dbReference type="EMBL" id="ABP73643.1"/>
    </source>
</evidence>
<sequence length="283" mass="30148">MQHNLIAFLSDVGSADEAHALCKGVMYGVAPAATIVDITHDVAPFDVREGALFLADVPHSFPAHTVICAYVYPETGTATHTIAVRNEKGQLLVGPNNGLLSFALDASPAVECHEVLSPDVMNQPVTPTWYGKDIVAACAAHLAAGTDLAAVGPRIDPKQIVRLPYASASEVEGGIRGEVVRIDRAFGNVWTNIPTHLIGSMLQDGERLEVKIEALSDTVLELPFCKTFGEVDEGQPLLYLNSRGRLALGLNQSNFIEKWPVVPGDSITVSPRVPDSNLGPVLG</sequence>
<dbReference type="PANTHER" id="PTHR35092:SF1">
    <property type="entry name" value="CHLORINASE MJ1651"/>
    <property type="match status" value="1"/>
</dbReference>
<dbReference type="Gene3D" id="2.40.30.90">
    <property type="entry name" value="Bacterial fluorinating enzyme like"/>
    <property type="match status" value="1"/>
</dbReference>
<dbReference type="SUPFAM" id="SSF102522">
    <property type="entry name" value="Bacterial fluorinating enzyme, N-terminal domain"/>
    <property type="match status" value="1"/>
</dbReference>
<organism evidence="6">
    <name type="scientific">Salinispora tropica</name>
    <dbReference type="NCBI Taxonomy" id="168695"/>
    <lineage>
        <taxon>Bacteria</taxon>
        <taxon>Bacillati</taxon>
        <taxon>Actinomycetota</taxon>
        <taxon>Actinomycetes</taxon>
        <taxon>Micromonosporales</taxon>
        <taxon>Micromonosporaceae</taxon>
        <taxon>Salinispora</taxon>
    </lineage>
</organism>
<dbReference type="InterPro" id="IPR002747">
    <property type="entry name" value="SAM_OH_AdoTrfase"/>
</dbReference>
<evidence type="ECO:0000259" key="5">
    <source>
        <dbReference type="Pfam" id="PF20257"/>
    </source>
</evidence>
<evidence type="ECO:0000256" key="3">
    <source>
        <dbReference type="PIRSR" id="PIRSR006779-1"/>
    </source>
</evidence>
<dbReference type="SUPFAM" id="SSF101852">
    <property type="entry name" value="Bacterial fluorinating enzyme, C-terminal domain"/>
    <property type="match status" value="1"/>
</dbReference>
<protein>
    <submittedName>
        <fullName evidence="6">SalL</fullName>
    </submittedName>
</protein>
<dbReference type="BioCyc" id="MetaCyc:MONOMER-15879"/>
<dbReference type="SMR" id="B0L7F5"/>
<evidence type="ECO:0000259" key="4">
    <source>
        <dbReference type="Pfam" id="PF01887"/>
    </source>
</evidence>
<dbReference type="PANTHER" id="PTHR35092">
    <property type="entry name" value="CHLORINASE MJ1651"/>
    <property type="match status" value="1"/>
</dbReference>
<evidence type="ECO:0000256" key="2">
    <source>
        <dbReference type="ARBA" id="ARBA00024035"/>
    </source>
</evidence>
<dbReference type="InterPro" id="IPR023227">
    <property type="entry name" value="SAM_OH_AdoTrfase_C_sf"/>
</dbReference>
<dbReference type="AlphaFoldDB" id="B0L7F5"/>
<accession>B0L7F5</accession>
<gene>
    <name evidence="6" type="primary">salL</name>
</gene>
<dbReference type="Pfam" id="PF20257">
    <property type="entry name" value="SAM_HAT_C"/>
    <property type="match status" value="1"/>
</dbReference>
<feature type="binding site" evidence="3">
    <location>
        <position position="11"/>
    </location>
    <ligand>
        <name>substrate</name>
    </ligand>
</feature>
<dbReference type="InterPro" id="IPR023228">
    <property type="entry name" value="SAM_OH_AdoTrfase_N_sf"/>
</dbReference>
<feature type="domain" description="S-adenosyl-l-methionine hydroxide adenosyltransferase C-terminal" evidence="5">
    <location>
        <begin position="177"/>
        <end position="267"/>
    </location>
</feature>
<dbReference type="InterPro" id="IPR046470">
    <property type="entry name" value="SAM_HAT_C"/>
</dbReference>
<name>B0L7F5_9ACTN</name>
<dbReference type="EMBL" id="EF397502">
    <property type="protein sequence ID" value="ABP73643.1"/>
    <property type="molecule type" value="Genomic_DNA"/>
</dbReference>
<dbReference type="PIRSF" id="PIRSF006779">
    <property type="entry name" value="UCP006779"/>
    <property type="match status" value="1"/>
</dbReference>
<reference evidence="6" key="1">
    <citation type="journal article" date="2009" name="Proc. Natl. Acad. Sci. U.S.A.">
        <title>Biosynthesis of the salinosporamide A polyketide synthase substrate chloroethylmalonyl-coenzyme A from S-adenosyl-L-methionine.</title>
        <authorList>
            <person name="Eustaquio A.S."/>
            <person name="McGlinchey R.P."/>
            <person name="Liu Y."/>
            <person name="Hazzard C."/>
            <person name="Beer L.L."/>
            <person name="Florova G."/>
            <person name="Alhamadsheh M.M."/>
            <person name="Lechner A."/>
            <person name="Kale A.J."/>
            <person name="Kobayashi Y."/>
            <person name="Reynolds K.A."/>
            <person name="Moore B.S."/>
        </authorList>
    </citation>
    <scope>NUCLEOTIDE SEQUENCE</scope>
    <source>
        <strain evidence="6">CNB-476</strain>
    </source>
</reference>
<proteinExistence type="inferred from homology"/>
<dbReference type="Pfam" id="PF01887">
    <property type="entry name" value="SAM_HAT_N"/>
    <property type="match status" value="1"/>
</dbReference>
<dbReference type="InterPro" id="IPR046469">
    <property type="entry name" value="SAM_HAT_N"/>
</dbReference>